<reference evidence="4" key="1">
    <citation type="journal article" date="2010" name="Proc. Natl. Acad. Sci. U.S.A.">
        <title>A common red algal origin of the apicomplexan, dinoflagellate, and heterokont plastids.</title>
        <authorList>
            <person name="Janouskovec J."/>
            <person name="Horak A."/>
            <person name="Obornik M."/>
            <person name="Lukes J."/>
            <person name="Keeling P.J."/>
        </authorList>
    </citation>
    <scope>NUCLEOTIDE SEQUENCE</scope>
    <source>
        <strain evidence="4">CCMP2878</strain>
    </source>
</reference>
<dbReference type="GO" id="GO:0005840">
    <property type="term" value="C:ribosome"/>
    <property type="evidence" value="ECO:0007669"/>
    <property type="project" value="UniProtKB-KW"/>
</dbReference>
<accession>D9IXF4</accession>
<evidence type="ECO:0000256" key="1">
    <source>
        <dbReference type="ARBA" id="ARBA00006471"/>
    </source>
</evidence>
<keyword evidence="2 4" id="KW-0689">Ribosomal protein</keyword>
<geneLocation type="chloroplast" evidence="4"/>
<dbReference type="GO" id="GO:1990904">
    <property type="term" value="C:ribonucleoprotein complex"/>
    <property type="evidence" value="ECO:0007669"/>
    <property type="project" value="UniProtKB-KW"/>
</dbReference>
<gene>
    <name evidence="4" type="primary">rps8</name>
</gene>
<keyword evidence="4" id="KW-0150">Chloroplast</keyword>
<dbReference type="InterPro" id="IPR035987">
    <property type="entry name" value="Ribosomal_uS8_sf"/>
</dbReference>
<proteinExistence type="inferred from homology"/>
<dbReference type="RefSeq" id="YP_003795320.1">
    <property type="nucleotide sequence ID" value="NC_014340.2"/>
</dbReference>
<dbReference type="InterPro" id="IPR000630">
    <property type="entry name" value="Ribosomal_uS8"/>
</dbReference>
<reference evidence="4" key="2">
    <citation type="submission" date="2013-03" db="EMBL/GenBank/DDBJ databases">
        <title>Split photosystem protein, linear topology, and growth of structural complexity in the recombination-driven plastid genome of Chromera velia.</title>
        <authorList>
            <person name="Janouskovec J."/>
            <person name="Sobotka R."/>
            <person name="Lai D.-H."/>
            <person name="Flegontov P."/>
            <person name="Konik P."/>
            <person name="Komenda J."/>
            <person name="Ali S."/>
            <person name="Prasil O."/>
            <person name="Pain A."/>
            <person name="Obornik M."/>
            <person name="Lukes J."/>
            <person name="Keeling P.J."/>
        </authorList>
    </citation>
    <scope>NUCLEOTIDE SEQUENCE</scope>
    <source>
        <strain evidence="4">CCMP2878</strain>
    </source>
</reference>
<dbReference type="SUPFAM" id="SSF56047">
    <property type="entry name" value="Ribosomal protein S8"/>
    <property type="match status" value="1"/>
</dbReference>
<evidence type="ECO:0000256" key="3">
    <source>
        <dbReference type="ARBA" id="ARBA00023274"/>
    </source>
</evidence>
<dbReference type="Gene3D" id="3.30.1490.10">
    <property type="match status" value="1"/>
</dbReference>
<keyword evidence="3" id="KW-0687">Ribonucleoprotein</keyword>
<dbReference type="GeneID" id="9480965"/>
<keyword evidence="4" id="KW-0934">Plastid</keyword>
<protein>
    <submittedName>
        <fullName evidence="4">Ribosomal protein S8</fullName>
    </submittedName>
</protein>
<organism evidence="4">
    <name type="scientific">Chromera velia</name>
    <dbReference type="NCBI Taxonomy" id="505693"/>
    <lineage>
        <taxon>Eukaryota</taxon>
        <taxon>Sar</taxon>
        <taxon>Alveolata</taxon>
        <taxon>Colpodellida</taxon>
        <taxon>Chromeraceae</taxon>
        <taxon>Chromera</taxon>
    </lineage>
</organism>
<dbReference type="Pfam" id="PF00410">
    <property type="entry name" value="Ribosomal_S8"/>
    <property type="match status" value="1"/>
</dbReference>
<dbReference type="GO" id="GO:0003735">
    <property type="term" value="F:structural constituent of ribosome"/>
    <property type="evidence" value="ECO:0007669"/>
    <property type="project" value="InterPro"/>
</dbReference>
<dbReference type="EMBL" id="HM222967">
    <property type="protein sequence ID" value="ADJ66562.1"/>
    <property type="molecule type" value="Genomic_DNA"/>
</dbReference>
<name>D9IXF4_9ALVE</name>
<dbReference type="GO" id="GO:0006412">
    <property type="term" value="P:translation"/>
    <property type="evidence" value="ECO:0007669"/>
    <property type="project" value="InterPro"/>
</dbReference>
<evidence type="ECO:0000256" key="2">
    <source>
        <dbReference type="ARBA" id="ARBA00022980"/>
    </source>
</evidence>
<evidence type="ECO:0000313" key="4">
    <source>
        <dbReference type="EMBL" id="ADJ66562.1"/>
    </source>
</evidence>
<comment type="similarity">
    <text evidence="1">Belongs to the universal ribosomal protein uS8 family.</text>
</comment>
<dbReference type="AlphaFoldDB" id="D9IXF4"/>
<sequence length="382" mass="45531">MELSMFFPRISSLFYRKNPIFKKFLSKKRKFVRSRRKRFYFGAGGTPKTLYRHPCLQLNTSLSRKSSRWYLRSFQPFSARRVRSLTSAGEGFVLAYPLWAYQIAYRFLNRKYMTEFSYLTQAMFWALQNRTYHKRNSKKNLKIQKRCITVKDSPFWLPVLLPFARYSFPSYFFTQYKVKATKKTTGDLSSVAFRNFSLARKLREASLWPPKSPPLSGKKKQYLDKQQMLEEPEEIHTLITTKVRQQNPLIKDSLANFCTLFRNSLINHQRFCFLPATYKTYQWLKILKQWPFMREITWFTGEHKSFIVIEFDARFSLKTLSHIKIKQLSTITKHPHVRARQLHTLNRKFPFGLVILSSSKGLIHWQHAQTINMGGELLFTIF</sequence>